<accession>A0ABP1H945</accession>
<proteinExistence type="predicted"/>
<reference evidence="2 3" key="1">
    <citation type="submission" date="2024-07" db="EMBL/GenBank/DDBJ databases">
        <authorList>
            <person name="Akdeniz Z."/>
        </authorList>
    </citation>
    <scope>NUCLEOTIDE SEQUENCE [LARGE SCALE GENOMIC DNA]</scope>
</reference>
<dbReference type="SUPFAM" id="SSF49899">
    <property type="entry name" value="Concanavalin A-like lectins/glucanases"/>
    <property type="match status" value="1"/>
</dbReference>
<organism evidence="2 3">
    <name type="scientific">Hexamita inflata</name>
    <dbReference type="NCBI Taxonomy" id="28002"/>
    <lineage>
        <taxon>Eukaryota</taxon>
        <taxon>Metamonada</taxon>
        <taxon>Diplomonadida</taxon>
        <taxon>Hexamitidae</taxon>
        <taxon>Hexamitinae</taxon>
        <taxon>Hexamita</taxon>
    </lineage>
</organism>
<dbReference type="EMBL" id="CAXDID020000023">
    <property type="protein sequence ID" value="CAL5989232.1"/>
    <property type="molecule type" value="Genomic_DNA"/>
</dbReference>
<evidence type="ECO:0008006" key="4">
    <source>
        <dbReference type="Google" id="ProtNLM"/>
    </source>
</evidence>
<comment type="caution">
    <text evidence="2">The sequence shown here is derived from an EMBL/GenBank/DDBJ whole genome shotgun (WGS) entry which is preliminary data.</text>
</comment>
<dbReference type="PANTHER" id="PTHR35332:SF2">
    <property type="entry name" value="REGULATION OF ENOLASE PROTEIN 1"/>
    <property type="match status" value="1"/>
</dbReference>
<dbReference type="InterPro" id="IPR015987">
    <property type="entry name" value="UCP022704"/>
</dbReference>
<dbReference type="InterPro" id="IPR013320">
    <property type="entry name" value="ConA-like_dom_sf"/>
</dbReference>
<dbReference type="Pfam" id="PF07081">
    <property type="entry name" value="DUF1349"/>
    <property type="match status" value="1"/>
</dbReference>
<dbReference type="EMBL" id="CAXDID020000001">
    <property type="protein sequence ID" value="CAL5970159.1"/>
    <property type="molecule type" value="Genomic_DNA"/>
</dbReference>
<gene>
    <name evidence="2" type="ORF">HINF_LOCUS10763</name>
    <name evidence="1" type="ORF">HINF_LOCUS99</name>
</gene>
<dbReference type="PIRSF" id="PIRSF022704">
    <property type="entry name" value="UCP022704"/>
    <property type="match status" value="1"/>
</dbReference>
<dbReference type="Proteomes" id="UP001642409">
    <property type="component" value="Unassembled WGS sequence"/>
</dbReference>
<dbReference type="PANTHER" id="PTHR35332">
    <property type="entry name" value="REGULATION OF ENOLASE PROTEIN 1"/>
    <property type="match status" value="1"/>
</dbReference>
<evidence type="ECO:0000313" key="2">
    <source>
        <dbReference type="EMBL" id="CAL5989232.1"/>
    </source>
</evidence>
<dbReference type="Gene3D" id="2.60.120.200">
    <property type="match status" value="1"/>
</dbReference>
<name>A0ABP1H945_9EUKA</name>
<sequence>MQNYSFINEPKKFTATKDSVTITTEPKTDYFNKTHYNFEVTNGPAYVTTATKNFTYTVRAQFKYQAQYDQAQIFMFIDENNWVKAGLEGSIDFKQIGAVVTQSGYSDWSSFDFDPKCEQVILRLHRKGDDFKIEFKTDNMDWTQLRIFHMTNVQETVKIGVMACSPSQSSFDAKFDQFKLEELLWK</sequence>
<dbReference type="InterPro" id="IPR009784">
    <property type="entry name" value="DUF1349"/>
</dbReference>
<protein>
    <recommendedName>
        <fullName evidence="4">DUF1349 domain-containing protein</fullName>
    </recommendedName>
</protein>
<evidence type="ECO:0000313" key="3">
    <source>
        <dbReference type="Proteomes" id="UP001642409"/>
    </source>
</evidence>
<evidence type="ECO:0000313" key="1">
    <source>
        <dbReference type="EMBL" id="CAL5970159.1"/>
    </source>
</evidence>
<keyword evidence="3" id="KW-1185">Reference proteome</keyword>